<dbReference type="InterPro" id="IPR035976">
    <property type="entry name" value="Sushi/SCR/CCP_sf"/>
</dbReference>
<dbReference type="Pfam" id="PF00059">
    <property type="entry name" value="Lectin_C"/>
    <property type="match status" value="2"/>
</dbReference>
<comment type="caution">
    <text evidence="3">Lacks conserved residue(s) required for the propagation of feature annotation.</text>
</comment>
<feature type="transmembrane region" description="Helical" evidence="5">
    <location>
        <begin position="584"/>
        <end position="610"/>
    </location>
</feature>
<accession>A0A9Q1H4K2</accession>
<keyword evidence="1" id="KW-0732">Signal</keyword>
<feature type="region of interest" description="Disordered" evidence="4">
    <location>
        <begin position="618"/>
        <end position="675"/>
    </location>
</feature>
<evidence type="ECO:0000259" key="6">
    <source>
        <dbReference type="PROSITE" id="PS50041"/>
    </source>
</evidence>
<dbReference type="PROSITE" id="PS50041">
    <property type="entry name" value="C_TYPE_LECTIN_2"/>
    <property type="match status" value="2"/>
</dbReference>
<evidence type="ECO:0000256" key="5">
    <source>
        <dbReference type="SAM" id="Phobius"/>
    </source>
</evidence>
<dbReference type="InterPro" id="IPR001304">
    <property type="entry name" value="C-type_lectin-like"/>
</dbReference>
<feature type="region of interest" description="Disordered" evidence="4">
    <location>
        <begin position="550"/>
        <end position="574"/>
    </location>
</feature>
<dbReference type="PROSITE" id="PS50923">
    <property type="entry name" value="SUSHI"/>
    <property type="match status" value="3"/>
</dbReference>
<dbReference type="InterPro" id="IPR016187">
    <property type="entry name" value="CTDL_fold"/>
</dbReference>
<dbReference type="Gene3D" id="2.10.70.10">
    <property type="entry name" value="Complement Module, domain 1"/>
    <property type="match status" value="3"/>
</dbReference>
<dbReference type="Pfam" id="PF00084">
    <property type="entry name" value="Sushi"/>
    <property type="match status" value="3"/>
</dbReference>
<evidence type="ECO:0000313" key="9">
    <source>
        <dbReference type="Proteomes" id="UP001152320"/>
    </source>
</evidence>
<keyword evidence="5" id="KW-0472">Membrane</keyword>
<keyword evidence="5" id="KW-1133">Transmembrane helix</keyword>
<dbReference type="Gene3D" id="3.10.100.10">
    <property type="entry name" value="Mannose-Binding Protein A, subunit A"/>
    <property type="match status" value="2"/>
</dbReference>
<dbReference type="AlphaFoldDB" id="A0A9Q1H4K2"/>
<dbReference type="EMBL" id="JAIZAY010000011">
    <property type="protein sequence ID" value="KAJ8033089.1"/>
    <property type="molecule type" value="Genomic_DNA"/>
</dbReference>
<evidence type="ECO:0000256" key="2">
    <source>
        <dbReference type="ARBA" id="ARBA00023157"/>
    </source>
</evidence>
<dbReference type="SUPFAM" id="SSF57535">
    <property type="entry name" value="Complement control module/SCR domain"/>
    <property type="match status" value="3"/>
</dbReference>
<dbReference type="OrthoDB" id="547680at2759"/>
<feature type="domain" description="C-type lectin" evidence="6">
    <location>
        <begin position="242"/>
        <end position="352"/>
    </location>
</feature>
<dbReference type="SMART" id="SM00032">
    <property type="entry name" value="CCP"/>
    <property type="match status" value="3"/>
</dbReference>
<feature type="domain" description="Sushi" evidence="7">
    <location>
        <begin position="427"/>
        <end position="485"/>
    </location>
</feature>
<keyword evidence="2 3" id="KW-1015">Disulfide bond</keyword>
<feature type="domain" description="C-type lectin" evidence="6">
    <location>
        <begin position="104"/>
        <end position="210"/>
    </location>
</feature>
<reference evidence="8" key="1">
    <citation type="submission" date="2021-10" db="EMBL/GenBank/DDBJ databases">
        <title>Tropical sea cucumber genome reveals ecological adaptation and Cuvierian tubules defense mechanism.</title>
        <authorList>
            <person name="Chen T."/>
        </authorList>
    </citation>
    <scope>NUCLEOTIDE SEQUENCE</scope>
    <source>
        <strain evidence="8">Nanhai2018</strain>
        <tissue evidence="8">Muscle</tissue>
    </source>
</reference>
<evidence type="ECO:0000256" key="3">
    <source>
        <dbReference type="PROSITE-ProRule" id="PRU00302"/>
    </source>
</evidence>
<keyword evidence="3" id="KW-0768">Sushi</keyword>
<proteinExistence type="predicted"/>
<feature type="compositionally biased region" description="Basic and acidic residues" evidence="4">
    <location>
        <begin position="635"/>
        <end position="655"/>
    </location>
</feature>
<dbReference type="SMART" id="SM00034">
    <property type="entry name" value="CLECT"/>
    <property type="match status" value="2"/>
</dbReference>
<evidence type="ECO:0000256" key="1">
    <source>
        <dbReference type="ARBA" id="ARBA00022729"/>
    </source>
</evidence>
<dbReference type="CDD" id="cd00037">
    <property type="entry name" value="CLECT"/>
    <property type="match status" value="2"/>
</dbReference>
<dbReference type="InterPro" id="IPR050111">
    <property type="entry name" value="C-type_lectin/snaclec_domain"/>
</dbReference>
<evidence type="ECO:0000256" key="4">
    <source>
        <dbReference type="SAM" id="MobiDB-lite"/>
    </source>
</evidence>
<protein>
    <submittedName>
        <fullName evidence="8">C-type mannose receptor 2</fullName>
    </submittedName>
</protein>
<evidence type="ECO:0000259" key="7">
    <source>
        <dbReference type="PROSITE" id="PS50923"/>
    </source>
</evidence>
<dbReference type="SUPFAM" id="SSF56436">
    <property type="entry name" value="C-type lectin-like"/>
    <property type="match status" value="2"/>
</dbReference>
<sequence>MGKCGIASSHDFSSVISSVHRSNCAGISCSPPFSPAYGTYNVTEGFEYQNTVTFSCPDEYTLEGPQSVVCTSFGQWLENGTFYTEPKCERVCSKEEFRYQYHECYERMESTGSWDFAKRNCESKGGQLATIKDSARQSFVEDVLKGQTSFYWIGGYENDRDWKYPSDGQYANYFNWAPQEPNTPEENCVYLSNVHGPEHTLKWNDEYCDRSIIETTPPIPVYFICETDGNCSSLSSTYKYQYENRCLSFLNDTPRDQPSSKTACLTDLSGKLVEIKSPNMQDFIETIVYENNFDLANWWIGLEEGFNRTWSWVDGERITEFFWGVNEPSTPSENCLDILSVLDYKWNDDDCSFTDRDHICQYGEARCGNPGTPYHGNVTSAKGSYPIGETIYFSCDDGYTLSDPLMESLTCQNDSNWSGRVPKCQKINCSEPVPELPNTVNISLSVEYRGVTLYECVEGYILNGYPVSVCQEDGTWSIPNATCTETVYQQVTIHESTFKTTDVEGTSGISSPYSDFTTAVPVRESPSPSASPLTDSLSYFLSITATISSESTSPHMTSHPGKSKQQSEGYSKQPVFKKQPSKGLIIGLSVTGGVIGVLIIIMLLIFFGFFKFPRSKSVDQPHDGGTASSPGNLYDEAHNQKSETTKNSNKDETHNGNKLPLEDAFQMTDMKPLID</sequence>
<feature type="domain" description="Sushi" evidence="7">
    <location>
        <begin position="27"/>
        <end position="90"/>
    </location>
</feature>
<keyword evidence="8" id="KW-0675">Receptor</keyword>
<feature type="domain" description="Sushi" evidence="7">
    <location>
        <begin position="365"/>
        <end position="426"/>
    </location>
</feature>
<dbReference type="InterPro" id="IPR016186">
    <property type="entry name" value="C-type_lectin-like/link_sf"/>
</dbReference>
<comment type="caution">
    <text evidence="8">The sequence shown here is derived from an EMBL/GenBank/DDBJ whole genome shotgun (WGS) entry which is preliminary data.</text>
</comment>
<name>A0A9Q1H4K2_HOLLE</name>
<organism evidence="8 9">
    <name type="scientific">Holothuria leucospilota</name>
    <name type="common">Black long sea cucumber</name>
    <name type="synonym">Mertensiothuria leucospilota</name>
    <dbReference type="NCBI Taxonomy" id="206669"/>
    <lineage>
        <taxon>Eukaryota</taxon>
        <taxon>Metazoa</taxon>
        <taxon>Echinodermata</taxon>
        <taxon>Eleutherozoa</taxon>
        <taxon>Echinozoa</taxon>
        <taxon>Holothuroidea</taxon>
        <taxon>Aspidochirotacea</taxon>
        <taxon>Aspidochirotida</taxon>
        <taxon>Holothuriidae</taxon>
        <taxon>Holothuria</taxon>
    </lineage>
</organism>
<evidence type="ECO:0000313" key="8">
    <source>
        <dbReference type="EMBL" id="KAJ8033089.1"/>
    </source>
</evidence>
<gene>
    <name evidence="8" type="ORF">HOLleu_23223</name>
</gene>
<keyword evidence="9" id="KW-1185">Reference proteome</keyword>
<dbReference type="Proteomes" id="UP001152320">
    <property type="component" value="Chromosome 11"/>
</dbReference>
<feature type="disulfide bond" evidence="3">
    <location>
        <begin position="456"/>
        <end position="483"/>
    </location>
</feature>
<dbReference type="InterPro" id="IPR000436">
    <property type="entry name" value="Sushi_SCR_CCP_dom"/>
</dbReference>
<dbReference type="PANTHER" id="PTHR22803">
    <property type="entry name" value="MANNOSE, PHOSPHOLIPASE, LECTIN RECEPTOR RELATED"/>
    <property type="match status" value="1"/>
</dbReference>
<dbReference type="CDD" id="cd00033">
    <property type="entry name" value="CCP"/>
    <property type="match status" value="3"/>
</dbReference>
<keyword evidence="5" id="KW-0812">Transmembrane</keyword>